<accession>A0A1R3G8F6</accession>
<proteinExistence type="inferred from homology"/>
<keyword evidence="3 5" id="KW-0863">Zinc-finger</keyword>
<dbReference type="InterPro" id="IPR006564">
    <property type="entry name" value="Znf_PMZ"/>
</dbReference>
<comment type="caution">
    <text evidence="9">The sequence shown here is derived from an EMBL/GenBank/DDBJ whole genome shotgun (WGS) entry which is preliminary data.</text>
</comment>
<comment type="subcellular location">
    <subcellularLocation>
        <location evidence="6">Nucleus</location>
    </subcellularLocation>
</comment>
<evidence type="ECO:0000313" key="10">
    <source>
        <dbReference type="Proteomes" id="UP000188268"/>
    </source>
</evidence>
<feature type="region of interest" description="Disordered" evidence="7">
    <location>
        <begin position="337"/>
        <end position="389"/>
    </location>
</feature>
<evidence type="ECO:0000256" key="4">
    <source>
        <dbReference type="ARBA" id="ARBA00022833"/>
    </source>
</evidence>
<evidence type="ECO:0000256" key="1">
    <source>
        <dbReference type="ARBA" id="ARBA00005889"/>
    </source>
</evidence>
<keyword evidence="6" id="KW-0539">Nucleus</keyword>
<evidence type="ECO:0000259" key="8">
    <source>
        <dbReference type="PROSITE" id="PS50966"/>
    </source>
</evidence>
<dbReference type="Proteomes" id="UP000188268">
    <property type="component" value="Unassembled WGS sequence"/>
</dbReference>
<dbReference type="PANTHER" id="PTHR31669:SF302">
    <property type="entry name" value="PROTEIN FAR1-RELATED SEQUENCE"/>
    <property type="match status" value="1"/>
</dbReference>
<dbReference type="OrthoDB" id="999166at2759"/>
<dbReference type="OMA" id="CESEMEF"/>
<sequence>MGVVVNNADDAYKLYKDYGYRMGFSNAPSHLGSLNSNAEFHALFYKCMYGCESEMEFERTWKKMITDHKLQDHSWLNSLHKCREKWSTAFSIDVFSSQIKSSQRAEVTNNVLQGLSTATTSLTKFFIEFEKLVARWHSSEGEKDFQCMHGSVTRAIKNCAILVHASEAYTHEIYKCFEKEFLDGIALTWKQVSSEGTICTFEVEVVGNDNSRIRKVYFDTSTLEISCSCKKFEGIGYLCSHALRILSVKNVLQIPDKYILKRWTKDAKKRVHKHNDIVSSEHNSETESTFRNRMLRFAYDLILKSQGNQKTRQHCEKILCEGDAEIEKLLSELNLDKTGNVDKDSHDHDHQDNMDNEQEVAANPIEVPKSKRKNKGANKESSSLPMPHNNHPYDVVIPIHGPANSGNYFGFMPTMYNSISLSDSSKSTTNGSKFRSGSNKSSINGYT</sequence>
<dbReference type="Pfam" id="PF04434">
    <property type="entry name" value="SWIM"/>
    <property type="match status" value="1"/>
</dbReference>
<feature type="compositionally biased region" description="Basic and acidic residues" evidence="7">
    <location>
        <begin position="339"/>
        <end position="353"/>
    </location>
</feature>
<dbReference type="Gramene" id="OMO54372">
    <property type="protein sequence ID" value="OMO54372"/>
    <property type="gene ID" value="CCACVL1_27850"/>
</dbReference>
<evidence type="ECO:0000256" key="2">
    <source>
        <dbReference type="ARBA" id="ARBA00022723"/>
    </source>
</evidence>
<keyword evidence="10" id="KW-1185">Reference proteome</keyword>
<feature type="compositionally biased region" description="Low complexity" evidence="7">
    <location>
        <begin position="421"/>
        <end position="433"/>
    </location>
</feature>
<keyword evidence="4 6" id="KW-0862">Zinc</keyword>
<dbReference type="InterPro" id="IPR031052">
    <property type="entry name" value="FHY3/FAR1"/>
</dbReference>
<protein>
    <recommendedName>
        <fullName evidence="6">Protein FAR1-RELATED SEQUENCE</fullName>
    </recommendedName>
</protein>
<feature type="domain" description="SWIM-type" evidence="8">
    <location>
        <begin position="201"/>
        <end position="250"/>
    </location>
</feature>
<evidence type="ECO:0000256" key="6">
    <source>
        <dbReference type="RuleBase" id="RU367018"/>
    </source>
</evidence>
<dbReference type="PROSITE" id="PS50966">
    <property type="entry name" value="ZF_SWIM"/>
    <property type="match status" value="1"/>
</dbReference>
<keyword evidence="2 6" id="KW-0479">Metal-binding</keyword>
<dbReference type="SMART" id="SM00575">
    <property type="entry name" value="ZnF_PMZ"/>
    <property type="match status" value="1"/>
</dbReference>
<name>A0A1R3G8F6_COCAP</name>
<dbReference type="InterPro" id="IPR007527">
    <property type="entry name" value="Znf_SWIM"/>
</dbReference>
<dbReference type="GO" id="GO:0008270">
    <property type="term" value="F:zinc ion binding"/>
    <property type="evidence" value="ECO:0007669"/>
    <property type="project" value="UniProtKB-UniRule"/>
</dbReference>
<evidence type="ECO:0000256" key="7">
    <source>
        <dbReference type="SAM" id="MobiDB-lite"/>
    </source>
</evidence>
<feature type="compositionally biased region" description="Polar residues" evidence="7">
    <location>
        <begin position="435"/>
        <end position="447"/>
    </location>
</feature>
<feature type="region of interest" description="Disordered" evidence="7">
    <location>
        <begin position="421"/>
        <end position="447"/>
    </location>
</feature>
<dbReference type="STRING" id="210143.A0A1R3G8F6"/>
<organism evidence="9 10">
    <name type="scientific">Corchorus capsularis</name>
    <name type="common">Jute</name>
    <dbReference type="NCBI Taxonomy" id="210143"/>
    <lineage>
        <taxon>Eukaryota</taxon>
        <taxon>Viridiplantae</taxon>
        <taxon>Streptophyta</taxon>
        <taxon>Embryophyta</taxon>
        <taxon>Tracheophyta</taxon>
        <taxon>Spermatophyta</taxon>
        <taxon>Magnoliopsida</taxon>
        <taxon>eudicotyledons</taxon>
        <taxon>Gunneridae</taxon>
        <taxon>Pentapetalae</taxon>
        <taxon>rosids</taxon>
        <taxon>malvids</taxon>
        <taxon>Malvales</taxon>
        <taxon>Malvaceae</taxon>
        <taxon>Grewioideae</taxon>
        <taxon>Apeibeae</taxon>
        <taxon>Corchorus</taxon>
    </lineage>
</organism>
<comment type="similarity">
    <text evidence="1 6">Belongs to the FHY3/FAR1 family.</text>
</comment>
<dbReference type="GO" id="GO:0005634">
    <property type="term" value="C:nucleus"/>
    <property type="evidence" value="ECO:0007669"/>
    <property type="project" value="UniProtKB-SubCell"/>
</dbReference>
<evidence type="ECO:0000313" key="9">
    <source>
        <dbReference type="EMBL" id="OMO54372.1"/>
    </source>
</evidence>
<dbReference type="PANTHER" id="PTHR31669">
    <property type="entry name" value="PROTEIN FAR1-RELATED SEQUENCE 10-RELATED"/>
    <property type="match status" value="1"/>
</dbReference>
<dbReference type="EMBL" id="AWWV01014985">
    <property type="protein sequence ID" value="OMO54372.1"/>
    <property type="molecule type" value="Genomic_DNA"/>
</dbReference>
<comment type="function">
    <text evidence="6">Putative transcription activator involved in regulating light control of development.</text>
</comment>
<dbReference type="GO" id="GO:0006355">
    <property type="term" value="P:regulation of DNA-templated transcription"/>
    <property type="evidence" value="ECO:0007669"/>
    <property type="project" value="UniProtKB-UniRule"/>
</dbReference>
<evidence type="ECO:0000256" key="3">
    <source>
        <dbReference type="ARBA" id="ARBA00022771"/>
    </source>
</evidence>
<gene>
    <name evidence="9" type="ORF">CCACVL1_27850</name>
</gene>
<evidence type="ECO:0000256" key="5">
    <source>
        <dbReference type="PROSITE-ProRule" id="PRU00325"/>
    </source>
</evidence>
<reference evidence="9 10" key="1">
    <citation type="submission" date="2013-09" db="EMBL/GenBank/DDBJ databases">
        <title>Corchorus capsularis genome sequencing.</title>
        <authorList>
            <person name="Alam M."/>
            <person name="Haque M.S."/>
            <person name="Islam M.S."/>
            <person name="Emdad E.M."/>
            <person name="Islam M.M."/>
            <person name="Ahmed B."/>
            <person name="Halim A."/>
            <person name="Hossen Q.M.M."/>
            <person name="Hossain M.Z."/>
            <person name="Ahmed R."/>
            <person name="Khan M.M."/>
            <person name="Islam R."/>
            <person name="Rashid M.M."/>
            <person name="Khan S.A."/>
            <person name="Rahman M.S."/>
            <person name="Alam M."/>
        </authorList>
    </citation>
    <scope>NUCLEOTIDE SEQUENCE [LARGE SCALE GENOMIC DNA]</scope>
    <source>
        <strain evidence="10">cv. CVL-1</strain>
        <tissue evidence="9">Whole seedling</tissue>
    </source>
</reference>
<dbReference type="AlphaFoldDB" id="A0A1R3G8F6"/>